<dbReference type="PANTHER" id="PTHR19282">
    <property type="entry name" value="TETRASPANIN"/>
    <property type="match status" value="1"/>
</dbReference>
<dbReference type="Pfam" id="PF00335">
    <property type="entry name" value="Tetraspanin"/>
    <property type="match status" value="1"/>
</dbReference>
<evidence type="ECO:0000313" key="6">
    <source>
        <dbReference type="EMBL" id="KAJ3643089.1"/>
    </source>
</evidence>
<dbReference type="EMBL" id="JALNTZ010000008">
    <property type="protein sequence ID" value="KAJ3643089.1"/>
    <property type="molecule type" value="Genomic_DNA"/>
</dbReference>
<comment type="caution">
    <text evidence="6">The sequence shown here is derived from an EMBL/GenBank/DDBJ whole genome shotgun (WGS) entry which is preliminary data.</text>
</comment>
<gene>
    <name evidence="6" type="ORF">Zmor_025825</name>
</gene>
<dbReference type="InterPro" id="IPR018499">
    <property type="entry name" value="Tetraspanin/Peripherin"/>
</dbReference>
<dbReference type="CDD" id="cd03127">
    <property type="entry name" value="tetraspanin_LEL"/>
    <property type="match status" value="1"/>
</dbReference>
<dbReference type="SUPFAM" id="SSF48652">
    <property type="entry name" value="Tetraspanin"/>
    <property type="match status" value="1"/>
</dbReference>
<dbReference type="Gene3D" id="1.10.1450.10">
    <property type="entry name" value="Tetraspanin"/>
    <property type="match status" value="1"/>
</dbReference>
<evidence type="ECO:0000256" key="1">
    <source>
        <dbReference type="ARBA" id="ARBA00004141"/>
    </source>
</evidence>
<dbReference type="InterPro" id="IPR008952">
    <property type="entry name" value="Tetraspanin_EC2_sf"/>
</dbReference>
<reference evidence="6" key="1">
    <citation type="journal article" date="2023" name="G3 (Bethesda)">
        <title>Whole genome assemblies of Zophobas morio and Tenebrio molitor.</title>
        <authorList>
            <person name="Kaur S."/>
            <person name="Stinson S.A."/>
            <person name="diCenzo G.C."/>
        </authorList>
    </citation>
    <scope>NUCLEOTIDE SEQUENCE</scope>
    <source>
        <strain evidence="6">QUZm001</strain>
    </source>
</reference>
<proteinExistence type="predicted"/>
<evidence type="ECO:0000256" key="2">
    <source>
        <dbReference type="ARBA" id="ARBA00022692"/>
    </source>
</evidence>
<keyword evidence="4 5" id="KW-0472">Membrane</keyword>
<name>A0AA38M4Y6_9CUCU</name>
<dbReference type="AlphaFoldDB" id="A0AA38M4Y6"/>
<evidence type="ECO:0000256" key="3">
    <source>
        <dbReference type="ARBA" id="ARBA00022989"/>
    </source>
</evidence>
<evidence type="ECO:0008006" key="8">
    <source>
        <dbReference type="Google" id="ProtNLM"/>
    </source>
</evidence>
<protein>
    <recommendedName>
        <fullName evidence="8">Tetraspanin</fullName>
    </recommendedName>
</protein>
<sequence>MVSIGAFALTIGVLIVIMILFAVCIKLPIYIFFLAVIFILHVVLGSLALAATSKYDGDIYTVVKKVFDDYVNNPQVDDKKTVVDIVQQDFKCCGVEGPQYWNSSGFKQYPTSCYKHNSFDNALYEEGCVSSFEKSIIPKFRAVGGIAIAMTLVEGFGIVYCYILVNSDPEEWQRLLA</sequence>
<organism evidence="6 7">
    <name type="scientific">Zophobas morio</name>
    <dbReference type="NCBI Taxonomy" id="2755281"/>
    <lineage>
        <taxon>Eukaryota</taxon>
        <taxon>Metazoa</taxon>
        <taxon>Ecdysozoa</taxon>
        <taxon>Arthropoda</taxon>
        <taxon>Hexapoda</taxon>
        <taxon>Insecta</taxon>
        <taxon>Pterygota</taxon>
        <taxon>Neoptera</taxon>
        <taxon>Endopterygota</taxon>
        <taxon>Coleoptera</taxon>
        <taxon>Polyphaga</taxon>
        <taxon>Cucujiformia</taxon>
        <taxon>Tenebrionidae</taxon>
        <taxon>Zophobas</taxon>
    </lineage>
</organism>
<evidence type="ECO:0000313" key="7">
    <source>
        <dbReference type="Proteomes" id="UP001168821"/>
    </source>
</evidence>
<keyword evidence="2 5" id="KW-0812">Transmembrane</keyword>
<keyword evidence="3 5" id="KW-1133">Transmembrane helix</keyword>
<keyword evidence="7" id="KW-1185">Reference proteome</keyword>
<accession>A0AA38M4Y6</accession>
<evidence type="ECO:0000256" key="4">
    <source>
        <dbReference type="ARBA" id="ARBA00023136"/>
    </source>
</evidence>
<feature type="transmembrane region" description="Helical" evidence="5">
    <location>
        <begin position="142"/>
        <end position="165"/>
    </location>
</feature>
<feature type="transmembrane region" description="Helical" evidence="5">
    <location>
        <begin position="7"/>
        <end position="23"/>
    </location>
</feature>
<dbReference type="GO" id="GO:0005886">
    <property type="term" value="C:plasma membrane"/>
    <property type="evidence" value="ECO:0007669"/>
    <property type="project" value="TreeGrafter"/>
</dbReference>
<evidence type="ECO:0000256" key="5">
    <source>
        <dbReference type="SAM" id="Phobius"/>
    </source>
</evidence>
<dbReference type="Proteomes" id="UP001168821">
    <property type="component" value="Unassembled WGS sequence"/>
</dbReference>
<dbReference type="PANTHER" id="PTHR19282:SF521">
    <property type="entry name" value="IP01817P-RELATED"/>
    <property type="match status" value="1"/>
</dbReference>
<feature type="transmembrane region" description="Helical" evidence="5">
    <location>
        <begin position="29"/>
        <end position="51"/>
    </location>
</feature>
<comment type="subcellular location">
    <subcellularLocation>
        <location evidence="1">Membrane</location>
        <topology evidence="1">Multi-pass membrane protein</topology>
    </subcellularLocation>
</comment>